<sequence length="261" mass="29336">MDHSPVSRVSYRPYPSTPIEKVTYTAGESSELVSPQRRPRQRGYTRAKRPSTRAHAGNSPTRAIRGLTPSSNSTTYDLLHPDNTDTTSNLSPQNTDSRFRNTSPLRPTLDEAYLVFLEAVSSGECAFYQLNQVMFVANGWNIHKSEAHGWYHLQSASIGLTDTVTVVCMCPEYRNRDHCFHQRFLLDYGKQTFPVGHLFNENPSSTILFSRVKDVLLEDAFINHFSVASHLGHNTVKNRVIVDHHGDDKGGGSWNCARDPS</sequence>
<gene>
    <name evidence="2" type="ORF">CPB83DRAFT_900904</name>
</gene>
<proteinExistence type="predicted"/>
<dbReference type="OrthoDB" id="5598737at2759"/>
<evidence type="ECO:0000256" key="1">
    <source>
        <dbReference type="SAM" id="MobiDB-lite"/>
    </source>
</evidence>
<dbReference type="AlphaFoldDB" id="A0A9P6BCM4"/>
<feature type="non-terminal residue" evidence="2">
    <location>
        <position position="261"/>
    </location>
</feature>
<organism evidence="2 3">
    <name type="scientific">Crepidotus variabilis</name>
    <dbReference type="NCBI Taxonomy" id="179855"/>
    <lineage>
        <taxon>Eukaryota</taxon>
        <taxon>Fungi</taxon>
        <taxon>Dikarya</taxon>
        <taxon>Basidiomycota</taxon>
        <taxon>Agaricomycotina</taxon>
        <taxon>Agaricomycetes</taxon>
        <taxon>Agaricomycetidae</taxon>
        <taxon>Agaricales</taxon>
        <taxon>Agaricineae</taxon>
        <taxon>Crepidotaceae</taxon>
        <taxon>Crepidotus</taxon>
    </lineage>
</organism>
<protein>
    <recommendedName>
        <fullName evidence="4">SWIM-type domain-containing protein</fullName>
    </recommendedName>
</protein>
<evidence type="ECO:0000313" key="3">
    <source>
        <dbReference type="Proteomes" id="UP000807306"/>
    </source>
</evidence>
<comment type="caution">
    <text evidence="2">The sequence shown here is derived from an EMBL/GenBank/DDBJ whole genome shotgun (WGS) entry which is preliminary data.</text>
</comment>
<evidence type="ECO:0008006" key="4">
    <source>
        <dbReference type="Google" id="ProtNLM"/>
    </source>
</evidence>
<evidence type="ECO:0000313" key="2">
    <source>
        <dbReference type="EMBL" id="KAF9521277.1"/>
    </source>
</evidence>
<reference evidence="2" key="1">
    <citation type="submission" date="2020-11" db="EMBL/GenBank/DDBJ databases">
        <authorList>
            <consortium name="DOE Joint Genome Institute"/>
            <person name="Ahrendt S."/>
            <person name="Riley R."/>
            <person name="Andreopoulos W."/>
            <person name="Labutti K."/>
            <person name="Pangilinan J."/>
            <person name="Ruiz-Duenas F.J."/>
            <person name="Barrasa J.M."/>
            <person name="Sanchez-Garcia M."/>
            <person name="Camarero S."/>
            <person name="Miyauchi S."/>
            <person name="Serrano A."/>
            <person name="Linde D."/>
            <person name="Babiker R."/>
            <person name="Drula E."/>
            <person name="Ayuso-Fernandez I."/>
            <person name="Pacheco R."/>
            <person name="Padilla G."/>
            <person name="Ferreira P."/>
            <person name="Barriuso J."/>
            <person name="Kellner H."/>
            <person name="Castanera R."/>
            <person name="Alfaro M."/>
            <person name="Ramirez L."/>
            <person name="Pisabarro A.G."/>
            <person name="Kuo A."/>
            <person name="Tritt A."/>
            <person name="Lipzen A."/>
            <person name="He G."/>
            <person name="Yan M."/>
            <person name="Ng V."/>
            <person name="Cullen D."/>
            <person name="Martin F."/>
            <person name="Rosso M.-N."/>
            <person name="Henrissat B."/>
            <person name="Hibbett D."/>
            <person name="Martinez A.T."/>
            <person name="Grigoriev I.V."/>
        </authorList>
    </citation>
    <scope>NUCLEOTIDE SEQUENCE</scope>
    <source>
        <strain evidence="2">CBS 506.95</strain>
    </source>
</reference>
<dbReference type="EMBL" id="MU158169">
    <property type="protein sequence ID" value="KAF9521277.1"/>
    <property type="molecule type" value="Genomic_DNA"/>
</dbReference>
<name>A0A9P6BCM4_9AGAR</name>
<feature type="region of interest" description="Disordered" evidence="1">
    <location>
        <begin position="1"/>
        <end position="103"/>
    </location>
</feature>
<keyword evidence="3" id="KW-1185">Reference proteome</keyword>
<feature type="compositionally biased region" description="Polar residues" evidence="1">
    <location>
        <begin position="84"/>
        <end position="103"/>
    </location>
</feature>
<accession>A0A9P6BCM4</accession>
<feature type="compositionally biased region" description="Basic residues" evidence="1">
    <location>
        <begin position="37"/>
        <end position="52"/>
    </location>
</feature>
<dbReference type="Proteomes" id="UP000807306">
    <property type="component" value="Unassembled WGS sequence"/>
</dbReference>